<feature type="compositionally biased region" description="Low complexity" evidence="4">
    <location>
        <begin position="375"/>
        <end position="399"/>
    </location>
</feature>
<gene>
    <name evidence="7" type="ORF">B0A49_04644</name>
</gene>
<evidence type="ECO:0000256" key="1">
    <source>
        <dbReference type="ARBA" id="ARBA00022468"/>
    </source>
</evidence>
<proteinExistence type="predicted"/>
<keyword evidence="1" id="KW-0343">GTPase activation</keyword>
<dbReference type="EMBL" id="NAJN01000604">
    <property type="protein sequence ID" value="TKA70949.1"/>
    <property type="molecule type" value="Genomic_DNA"/>
</dbReference>
<dbReference type="AlphaFoldDB" id="A0A4V5NFM4"/>
<dbReference type="GO" id="GO:0005096">
    <property type="term" value="F:GTPase activator activity"/>
    <property type="evidence" value="ECO:0007669"/>
    <property type="project" value="UniProtKB-KW"/>
</dbReference>
<evidence type="ECO:0008006" key="9">
    <source>
        <dbReference type="Google" id="ProtNLM"/>
    </source>
</evidence>
<dbReference type="FunFam" id="1.20.1270.60:FF:000063">
    <property type="entry name" value="Rho GTPase activator"/>
    <property type="match status" value="1"/>
</dbReference>
<dbReference type="InterPro" id="IPR027267">
    <property type="entry name" value="AH/BAR_dom_sf"/>
</dbReference>
<feature type="compositionally biased region" description="Gly residues" evidence="4">
    <location>
        <begin position="8"/>
        <end position="21"/>
    </location>
</feature>
<evidence type="ECO:0000259" key="5">
    <source>
        <dbReference type="PROSITE" id="PS50238"/>
    </source>
</evidence>
<evidence type="ECO:0000259" key="6">
    <source>
        <dbReference type="PROSITE" id="PS51741"/>
    </source>
</evidence>
<dbReference type="GO" id="GO:0007165">
    <property type="term" value="P:signal transduction"/>
    <property type="evidence" value="ECO:0007669"/>
    <property type="project" value="InterPro"/>
</dbReference>
<dbReference type="Gene3D" id="1.20.1270.60">
    <property type="entry name" value="Arfaptin homology (AH) domain/BAR domain"/>
    <property type="match status" value="1"/>
</dbReference>
<reference evidence="7 8" key="1">
    <citation type="submission" date="2017-03" db="EMBL/GenBank/DDBJ databases">
        <title>Genomes of endolithic fungi from Antarctica.</title>
        <authorList>
            <person name="Coleine C."/>
            <person name="Masonjones S."/>
            <person name="Stajich J.E."/>
        </authorList>
    </citation>
    <scope>NUCLEOTIDE SEQUENCE [LARGE SCALE GENOMIC DNA]</scope>
    <source>
        <strain evidence="7 8">CCFEE 5187</strain>
    </source>
</reference>
<dbReference type="Pfam" id="PF00620">
    <property type="entry name" value="RhoGAP"/>
    <property type="match status" value="1"/>
</dbReference>
<dbReference type="Gene3D" id="1.10.555.10">
    <property type="entry name" value="Rho GTPase activation protein"/>
    <property type="match status" value="1"/>
</dbReference>
<evidence type="ECO:0000256" key="3">
    <source>
        <dbReference type="SAM" id="Coils"/>
    </source>
</evidence>
<dbReference type="GO" id="GO:0005938">
    <property type="term" value="C:cell cortex"/>
    <property type="evidence" value="ECO:0007669"/>
    <property type="project" value="UniProtKB-ARBA"/>
</dbReference>
<evidence type="ECO:0000256" key="2">
    <source>
        <dbReference type="PROSITE-ProRule" id="PRU01077"/>
    </source>
</evidence>
<evidence type="ECO:0000313" key="7">
    <source>
        <dbReference type="EMBL" id="TKA70949.1"/>
    </source>
</evidence>
<feature type="coiled-coil region" evidence="3">
    <location>
        <begin position="165"/>
        <end position="192"/>
    </location>
</feature>
<evidence type="ECO:0000256" key="4">
    <source>
        <dbReference type="SAM" id="MobiDB-lite"/>
    </source>
</evidence>
<sequence length="669" mass="73747">MAADYESGDGGGDGYGNGNGNGILHEGVVPEEAEARLADVKSLPATADGGSKAVEQIGVNTLLNRLKQSIASARDFAGFLKERSSLEEKHAQGLKKLCKSTHESARRPDSRQGSYVAQLDNVTRVHERMADNGVQFALSLHQMHEDLSDLANNVERGRKHWKQTGLNAEKRAQDAESTMEKAKSKYDSLAEDYDRARTGDKGSGRVFGLKGPKSAAQHEEELLKKVQAADADYSGKVQTALTLRQELLNSSRPQAIRALQDLITECDSALTLQLQKFAAFNEKLLLGNGVLVSPIKKESDVPEQRSLRDMVSSIDNEKDLQNYITSFTPKVPARSKTIKYERHPTLVPVNQTPATVQGPRQLKPQESPLPQPAFVSGQQSSSSSSRHSHVPSYQQQQPYQPQPPPQQQVQERGYPVAMPSHTQYAPQPPQPHSLYTGPAYSSTLPQPPPNHTQQPLPATSYPRDQHLPPLKPVFGVALEDLFVRDGSAVPMVVYQCTQAVDLFGLDVEGIYRLSGTASHIGLLKGMFDNDSYKVDFRNPENFYHDVNSVADLLKQFFRDLPNPLLTREHYDAFIESARIEDPDVRRDALHAVINALPDPNYATLRALVLHLHRVQEHAHANRMSTSNLAICFAPTLMGAHNGPHIADAGLQTRVVDTVLANALQILDED</sequence>
<protein>
    <recommendedName>
        <fullName evidence="9">Rho-GAP domain-containing protein</fullName>
    </recommendedName>
</protein>
<dbReference type="Pfam" id="PF00611">
    <property type="entry name" value="FCH"/>
    <property type="match status" value="1"/>
</dbReference>
<dbReference type="InterPro" id="IPR050729">
    <property type="entry name" value="Rho-GAP"/>
</dbReference>
<dbReference type="OrthoDB" id="437889at2759"/>
<feature type="domain" description="Rho-GAP" evidence="5">
    <location>
        <begin position="476"/>
        <end position="666"/>
    </location>
</feature>
<feature type="region of interest" description="Disordered" evidence="4">
    <location>
        <begin position="342"/>
        <end position="465"/>
    </location>
</feature>
<dbReference type="PROSITE" id="PS51741">
    <property type="entry name" value="F_BAR"/>
    <property type="match status" value="1"/>
</dbReference>
<dbReference type="InterPro" id="IPR008936">
    <property type="entry name" value="Rho_GTPase_activation_prot"/>
</dbReference>
<keyword evidence="2 3" id="KW-0175">Coiled coil</keyword>
<dbReference type="Proteomes" id="UP000308768">
    <property type="component" value="Unassembled WGS sequence"/>
</dbReference>
<accession>A0A4V5NFM4</accession>
<comment type="caution">
    <text evidence="7">The sequence shown here is derived from an EMBL/GenBank/DDBJ whole genome shotgun (WGS) entry which is preliminary data.</text>
</comment>
<dbReference type="SUPFAM" id="SSF48350">
    <property type="entry name" value="GTPase activation domain, GAP"/>
    <property type="match status" value="1"/>
</dbReference>
<organism evidence="7 8">
    <name type="scientific">Cryomyces minteri</name>
    <dbReference type="NCBI Taxonomy" id="331657"/>
    <lineage>
        <taxon>Eukaryota</taxon>
        <taxon>Fungi</taxon>
        <taxon>Dikarya</taxon>
        <taxon>Ascomycota</taxon>
        <taxon>Pezizomycotina</taxon>
        <taxon>Dothideomycetes</taxon>
        <taxon>Dothideomycetes incertae sedis</taxon>
        <taxon>Cryomyces</taxon>
    </lineage>
</organism>
<feature type="region of interest" description="Disordered" evidence="4">
    <location>
        <begin position="1"/>
        <end position="29"/>
    </location>
</feature>
<keyword evidence="8" id="KW-1185">Reference proteome</keyword>
<dbReference type="InterPro" id="IPR000198">
    <property type="entry name" value="RhoGAP_dom"/>
</dbReference>
<dbReference type="CDD" id="cd07652">
    <property type="entry name" value="F-BAR_Rgd1"/>
    <property type="match status" value="1"/>
</dbReference>
<evidence type="ECO:0000313" key="8">
    <source>
        <dbReference type="Proteomes" id="UP000308768"/>
    </source>
</evidence>
<dbReference type="PANTHER" id="PTHR23176:SF136">
    <property type="entry name" value="RHO GTPASE ACTIVATOR (RGD1)"/>
    <property type="match status" value="1"/>
</dbReference>
<dbReference type="SMART" id="SM00324">
    <property type="entry name" value="RhoGAP"/>
    <property type="match status" value="1"/>
</dbReference>
<dbReference type="SUPFAM" id="SSF103657">
    <property type="entry name" value="BAR/IMD domain-like"/>
    <property type="match status" value="1"/>
</dbReference>
<dbReference type="PANTHER" id="PTHR23176">
    <property type="entry name" value="RHO/RAC/CDC GTPASE-ACTIVATING PROTEIN"/>
    <property type="match status" value="1"/>
</dbReference>
<name>A0A4V5NFM4_9PEZI</name>
<dbReference type="STRING" id="331657.A0A4V5NFM4"/>
<dbReference type="InterPro" id="IPR031160">
    <property type="entry name" value="F_BAR_dom"/>
</dbReference>
<dbReference type="PROSITE" id="PS50238">
    <property type="entry name" value="RHOGAP"/>
    <property type="match status" value="1"/>
</dbReference>
<dbReference type="InterPro" id="IPR001060">
    <property type="entry name" value="FCH_dom"/>
</dbReference>
<dbReference type="SMART" id="SM00055">
    <property type="entry name" value="FCH"/>
    <property type="match status" value="1"/>
</dbReference>
<feature type="domain" description="F-BAR" evidence="6">
    <location>
        <begin position="31"/>
        <end position="319"/>
    </location>
</feature>